<keyword evidence="2" id="KW-0520">NAD</keyword>
<dbReference type="Pfam" id="PF14833">
    <property type="entry name" value="NAD_binding_11"/>
    <property type="match status" value="1"/>
</dbReference>
<reference evidence="6" key="2">
    <citation type="submission" date="2020-09" db="EMBL/GenBank/DDBJ databases">
        <authorList>
            <person name="Sun Q."/>
            <person name="Ohkuma M."/>
        </authorList>
    </citation>
    <scope>NUCLEOTIDE SEQUENCE</scope>
    <source>
        <strain evidence="6">JCM 31311</strain>
    </source>
</reference>
<dbReference type="PIRSF" id="PIRSF000103">
    <property type="entry name" value="HIBADH"/>
    <property type="match status" value="1"/>
</dbReference>
<gene>
    <name evidence="6" type="ORF">GCM10008957_28720</name>
</gene>
<dbReference type="SUPFAM" id="SSF51735">
    <property type="entry name" value="NAD(P)-binding Rossmann-fold domains"/>
    <property type="match status" value="1"/>
</dbReference>
<reference evidence="6" key="1">
    <citation type="journal article" date="2014" name="Int. J. Syst. Evol. Microbiol.">
        <title>Complete genome sequence of Corynebacterium casei LMG S-19264T (=DSM 44701T), isolated from a smear-ripened cheese.</title>
        <authorList>
            <consortium name="US DOE Joint Genome Institute (JGI-PGF)"/>
            <person name="Walter F."/>
            <person name="Albersmeier A."/>
            <person name="Kalinowski J."/>
            <person name="Ruckert C."/>
        </authorList>
    </citation>
    <scope>NUCLEOTIDE SEQUENCE</scope>
    <source>
        <strain evidence="6">JCM 31311</strain>
    </source>
</reference>
<dbReference type="PANTHER" id="PTHR43060:SF15">
    <property type="entry name" value="3-HYDROXYISOBUTYRATE DEHYDROGENASE-LIKE 1, MITOCHONDRIAL-RELATED"/>
    <property type="match status" value="1"/>
</dbReference>
<dbReference type="InterPro" id="IPR006115">
    <property type="entry name" value="6PGDH_NADP-bd"/>
</dbReference>
<dbReference type="Gene3D" id="1.10.1040.10">
    <property type="entry name" value="N-(1-d-carboxylethyl)-l-norvaline Dehydrogenase, domain 2"/>
    <property type="match status" value="1"/>
</dbReference>
<dbReference type="PANTHER" id="PTHR43060">
    <property type="entry name" value="3-HYDROXYISOBUTYRATE DEHYDROGENASE-LIKE 1, MITOCHONDRIAL-RELATED"/>
    <property type="match status" value="1"/>
</dbReference>
<dbReference type="InterPro" id="IPR036291">
    <property type="entry name" value="NAD(P)-bd_dom_sf"/>
</dbReference>
<evidence type="ECO:0000259" key="4">
    <source>
        <dbReference type="Pfam" id="PF03446"/>
    </source>
</evidence>
<keyword evidence="7" id="KW-1185">Reference proteome</keyword>
<dbReference type="GO" id="GO:0050661">
    <property type="term" value="F:NADP binding"/>
    <property type="evidence" value="ECO:0007669"/>
    <property type="project" value="InterPro"/>
</dbReference>
<comment type="caution">
    <text evidence="6">The sequence shown here is derived from an EMBL/GenBank/DDBJ whole genome shotgun (WGS) entry which is preliminary data.</text>
</comment>
<organism evidence="6 7">
    <name type="scientific">Deinococcus ruber</name>
    <dbReference type="NCBI Taxonomy" id="1848197"/>
    <lineage>
        <taxon>Bacteria</taxon>
        <taxon>Thermotogati</taxon>
        <taxon>Deinococcota</taxon>
        <taxon>Deinococci</taxon>
        <taxon>Deinococcales</taxon>
        <taxon>Deinococcaceae</taxon>
        <taxon>Deinococcus</taxon>
    </lineage>
</organism>
<dbReference type="Gene3D" id="3.40.50.720">
    <property type="entry name" value="NAD(P)-binding Rossmann-like Domain"/>
    <property type="match status" value="1"/>
</dbReference>
<name>A0A918CAH2_9DEIO</name>
<feature type="active site" evidence="3">
    <location>
        <position position="172"/>
    </location>
</feature>
<dbReference type="Pfam" id="PF03446">
    <property type="entry name" value="NAD_binding_2"/>
    <property type="match status" value="1"/>
</dbReference>
<evidence type="ECO:0000256" key="2">
    <source>
        <dbReference type="ARBA" id="ARBA00023027"/>
    </source>
</evidence>
<dbReference type="GO" id="GO:0016491">
    <property type="term" value="F:oxidoreductase activity"/>
    <property type="evidence" value="ECO:0007669"/>
    <property type="project" value="UniProtKB-KW"/>
</dbReference>
<accession>A0A918CAH2</accession>
<keyword evidence="1" id="KW-0560">Oxidoreductase</keyword>
<proteinExistence type="predicted"/>
<dbReference type="InterPro" id="IPR029154">
    <property type="entry name" value="HIBADH-like_NADP-bd"/>
</dbReference>
<evidence type="ECO:0000256" key="1">
    <source>
        <dbReference type="ARBA" id="ARBA00023002"/>
    </source>
</evidence>
<dbReference type="AlphaFoldDB" id="A0A918CAH2"/>
<feature type="domain" description="3-hydroxyisobutyrate dehydrogenase-like NAD-binding" evidence="5">
    <location>
        <begin position="166"/>
        <end position="284"/>
    </location>
</feature>
<dbReference type="InterPro" id="IPR013328">
    <property type="entry name" value="6PGD_dom2"/>
</dbReference>
<dbReference type="InterPro" id="IPR008927">
    <property type="entry name" value="6-PGluconate_DH-like_C_sf"/>
</dbReference>
<dbReference type="Proteomes" id="UP000603865">
    <property type="component" value="Unassembled WGS sequence"/>
</dbReference>
<feature type="domain" description="6-phosphogluconate dehydrogenase NADP-binding" evidence="4">
    <location>
        <begin position="9"/>
        <end position="160"/>
    </location>
</feature>
<dbReference type="InterPro" id="IPR015815">
    <property type="entry name" value="HIBADH-related"/>
</dbReference>
<dbReference type="SUPFAM" id="SSF48179">
    <property type="entry name" value="6-phosphogluconate dehydrogenase C-terminal domain-like"/>
    <property type="match status" value="1"/>
</dbReference>
<dbReference type="EMBL" id="BMQL01000016">
    <property type="protein sequence ID" value="GGR14142.1"/>
    <property type="molecule type" value="Genomic_DNA"/>
</dbReference>
<evidence type="ECO:0000313" key="6">
    <source>
        <dbReference type="EMBL" id="GGR14142.1"/>
    </source>
</evidence>
<evidence type="ECO:0000256" key="3">
    <source>
        <dbReference type="PIRSR" id="PIRSR000103-1"/>
    </source>
</evidence>
<evidence type="ECO:0000259" key="5">
    <source>
        <dbReference type="Pfam" id="PF14833"/>
    </source>
</evidence>
<evidence type="ECO:0000313" key="7">
    <source>
        <dbReference type="Proteomes" id="UP000603865"/>
    </source>
</evidence>
<sequence length="295" mass="30111">MNTAFAERVALIGTGLMGRPMAKRLLAAGVQVTVFNRSPESLRELGELGAVVAASAAEAVQAAGVVVTMLPNGPVVAEMLESLLGALAPGTLLIDMSSIHPAAAQRHATLLAGQGCVCLDAPVSGGTVGAEAGTLAIMVGGEAANLARAEPLLRLLGTPVHVGPSGSGQLCKLVNQAIVAVTIGAVAEGLSLARAGGADPVRVREAIMGGFCQSRILELHGARMNERRFEPGGTVTNQVKDLVAVLDVATSNSLQLPLTARVYDLFADMLARGDGNLDHSALITQIERLSGLQHG</sequence>
<dbReference type="GO" id="GO:0051287">
    <property type="term" value="F:NAD binding"/>
    <property type="evidence" value="ECO:0007669"/>
    <property type="project" value="InterPro"/>
</dbReference>
<protein>
    <submittedName>
        <fullName evidence="6">Dehydrogenase</fullName>
    </submittedName>
</protein>
<dbReference type="RefSeq" id="WP_189091205.1">
    <property type="nucleotide sequence ID" value="NZ_BMQL01000016.1"/>
</dbReference>